<evidence type="ECO:0000313" key="2">
    <source>
        <dbReference type="EMBL" id="KAJ0987560.1"/>
    </source>
</evidence>
<dbReference type="OrthoDB" id="1923367at2759"/>
<reference evidence="2" key="1">
    <citation type="submission" date="2021-03" db="EMBL/GenBank/DDBJ databases">
        <authorList>
            <person name="Li Z."/>
            <person name="Yang C."/>
        </authorList>
    </citation>
    <scope>NUCLEOTIDE SEQUENCE</scope>
    <source>
        <strain evidence="2">Dzin_1.0</strain>
        <tissue evidence="2">Leaf</tissue>
    </source>
</reference>
<evidence type="ECO:0000313" key="3">
    <source>
        <dbReference type="Proteomes" id="UP001085076"/>
    </source>
</evidence>
<reference evidence="2" key="2">
    <citation type="journal article" date="2022" name="Hortic Res">
        <title>The genome of Dioscorea zingiberensis sheds light on the biosynthesis, origin and evolution of the medicinally important diosgenin saponins.</title>
        <authorList>
            <person name="Li Y."/>
            <person name="Tan C."/>
            <person name="Li Z."/>
            <person name="Guo J."/>
            <person name="Li S."/>
            <person name="Chen X."/>
            <person name="Wang C."/>
            <person name="Dai X."/>
            <person name="Yang H."/>
            <person name="Song W."/>
            <person name="Hou L."/>
            <person name="Xu J."/>
            <person name="Tong Z."/>
            <person name="Xu A."/>
            <person name="Yuan X."/>
            <person name="Wang W."/>
            <person name="Yang Q."/>
            <person name="Chen L."/>
            <person name="Sun Z."/>
            <person name="Wang K."/>
            <person name="Pan B."/>
            <person name="Chen J."/>
            <person name="Bao Y."/>
            <person name="Liu F."/>
            <person name="Qi X."/>
            <person name="Gang D.R."/>
            <person name="Wen J."/>
            <person name="Li J."/>
        </authorList>
    </citation>
    <scope>NUCLEOTIDE SEQUENCE</scope>
    <source>
        <strain evidence="2">Dzin_1.0</strain>
    </source>
</reference>
<dbReference type="AlphaFoldDB" id="A0A9D5D911"/>
<dbReference type="InterPro" id="IPR006671">
    <property type="entry name" value="Cyclin_N"/>
</dbReference>
<protein>
    <recommendedName>
        <fullName evidence="1">Cyclin N-terminal domain-containing protein</fullName>
    </recommendedName>
</protein>
<dbReference type="EMBL" id="JAGGNH010000001">
    <property type="protein sequence ID" value="KAJ0987560.1"/>
    <property type="molecule type" value="Genomic_DNA"/>
</dbReference>
<feature type="domain" description="Cyclin N-terminal" evidence="1">
    <location>
        <begin position="10"/>
        <end position="129"/>
    </location>
</feature>
<dbReference type="Proteomes" id="UP001085076">
    <property type="component" value="Miscellaneous, Linkage group lg01"/>
</dbReference>
<dbReference type="Pfam" id="PF00134">
    <property type="entry name" value="Cyclin_N"/>
    <property type="match status" value="1"/>
</dbReference>
<accession>A0A9D5D911</accession>
<dbReference type="Gene3D" id="1.10.472.10">
    <property type="entry name" value="Cyclin-like"/>
    <property type="match status" value="1"/>
</dbReference>
<name>A0A9D5D911_9LILI</name>
<sequence length="247" mass="28147">MEVSLPLPSHVRRRVMEFLLESSLQLPAPPIVKYTALSFFTDRFLPSLPCFLQRNTGRLNWLLNPLRESNLQLFALVSIWISSKIHDTRPLSIKSLKSLGDNVIVDQHFTTRDFAEAELVFMEVFRFDIGASKVAYGFLEDLLIQFRELSRVGDLVSLDLCTHIMDLLYETEETSKLLLSPHSLAASVLVTAYLLSVPKQQWEFPVLPWVKSITSYEEQDIGEMVIKILKHILSPEMAIQGITRAAS</sequence>
<evidence type="ECO:0000259" key="1">
    <source>
        <dbReference type="Pfam" id="PF00134"/>
    </source>
</evidence>
<gene>
    <name evidence="2" type="ORF">J5N97_005916</name>
</gene>
<dbReference type="SUPFAM" id="SSF47954">
    <property type="entry name" value="Cyclin-like"/>
    <property type="match status" value="1"/>
</dbReference>
<comment type="caution">
    <text evidence="2">The sequence shown here is derived from an EMBL/GenBank/DDBJ whole genome shotgun (WGS) entry which is preliminary data.</text>
</comment>
<organism evidence="2 3">
    <name type="scientific">Dioscorea zingiberensis</name>
    <dbReference type="NCBI Taxonomy" id="325984"/>
    <lineage>
        <taxon>Eukaryota</taxon>
        <taxon>Viridiplantae</taxon>
        <taxon>Streptophyta</taxon>
        <taxon>Embryophyta</taxon>
        <taxon>Tracheophyta</taxon>
        <taxon>Spermatophyta</taxon>
        <taxon>Magnoliopsida</taxon>
        <taxon>Liliopsida</taxon>
        <taxon>Dioscoreales</taxon>
        <taxon>Dioscoreaceae</taxon>
        <taxon>Dioscorea</taxon>
    </lineage>
</organism>
<dbReference type="InterPro" id="IPR036915">
    <property type="entry name" value="Cyclin-like_sf"/>
</dbReference>
<keyword evidence="3" id="KW-1185">Reference proteome</keyword>
<proteinExistence type="predicted"/>